<dbReference type="OrthoDB" id="129353at2759"/>
<dbReference type="SMART" id="SM00292">
    <property type="entry name" value="BRCT"/>
    <property type="match status" value="1"/>
</dbReference>
<evidence type="ECO:0000313" key="7">
    <source>
        <dbReference type="Proteomes" id="UP000030651"/>
    </source>
</evidence>
<keyword evidence="2" id="KW-0227">DNA damage</keyword>
<sequence>MAAKPKSVQAAEKRAYDGQNESQDSQTLMERYHSEHGIGTTDPMLNKSAGSLNFKDVNAKVESAAQSTRVGKSTKLPNDDALEPETRPIDSLPLAFNSDHRPCSSYKASSPRSSHALETGRSQGQLQTLRDAGLFSAIVDRPSLLTKNGVLRPVAPPKVAGPLRTETLKNRKMDDLSPESPTQSNDGRSYEQYRSYYEPGLASSQPSKEQEQQRPSGLIDQAESQISRASSSHEHRTLHEDETGAVKFDWNPLENDGHDEVTPSELTGTSQPNAIAGSALERGGMPAPTMLPPETPLVPSRMFQSNGTASDLMGASQLFQQTQFTSGAKKLASPTSSRPSPMIFNHNTISPNNASSPLKDRGLRTSPLQGPVTSPACSAPATSSVVKPREQQEPDIVLETIPGSPNAFQSKLRHRPDPIGDYAPIRNSPDPYNTLDRSQDQTDSDDDNSQERRRLARQRQERANRSLTNITLPKQCSKDNIEVPSTNRRKKNALAQSTVASSIEVIKPRLRPDVTSGHDSQETVADSQEVSGTTIGVPNSEESPAEKIIIDVAKEDVHSELPSAPQQSDETNETNGTKETIPETSPPGSRLPKRSTQPTKVNSTEQRTLRSSGRINQSSRLSSEETREVPSSPPLPAPIAASTQGPPRRSSKSRPAATPIPPNSAGAVSENGPPTTSSTLTVLTETPQPTSSSTPNTDTNDVQESENRDHVPTANNLDLSSPAAAKNSRQKPTRLKTYSSPRNKRHASVSTDELAFSTPNSALAGRTSRSFLRKSVNETRQHHSNAGLFHGMTFATSFQSDREKQSVEKMITAGGGTIVTKGFDDLVEVGPLESDEIPRIRYGQNLGFAALITDTHSRKPKYMQALALGLPCLSWKWISECTQESEVVDWSTYLLAAGHSQVLGTIRSRPLDLYDAKTTSIERIIEKRPRMLIGSKILLVMKKSKREEEKRMQYVFLAQVLGASLHRVSTLEEARAELKKNEDAGNAFDWVYVDGHPTEAEKILFGQGLLPSKKRKIQSTVDSAEEQPCPKRVRTLTDELVVQSLILGRMVKDGELGATSS</sequence>
<dbReference type="OMA" id="PCLAPQW"/>
<dbReference type="InterPro" id="IPR047252">
    <property type="entry name" value="TP53BP1-like"/>
</dbReference>
<evidence type="ECO:0000259" key="5">
    <source>
        <dbReference type="PROSITE" id="PS50172"/>
    </source>
</evidence>
<feature type="region of interest" description="Disordered" evidence="4">
    <location>
        <begin position="1"/>
        <end position="50"/>
    </location>
</feature>
<comment type="subcellular location">
    <subcellularLocation>
        <location evidence="1">Nucleus</location>
    </subcellularLocation>
</comment>
<feature type="compositionally biased region" description="Basic and acidic residues" evidence="4">
    <location>
        <begin position="544"/>
        <end position="559"/>
    </location>
</feature>
<feature type="compositionally biased region" description="Polar residues" evidence="4">
    <location>
        <begin position="564"/>
        <end position="587"/>
    </location>
</feature>
<dbReference type="GO" id="GO:0000077">
    <property type="term" value="P:DNA damage checkpoint signaling"/>
    <property type="evidence" value="ECO:0007669"/>
    <property type="project" value="TreeGrafter"/>
</dbReference>
<feature type="compositionally biased region" description="Basic and acidic residues" evidence="4">
    <location>
        <begin position="166"/>
        <end position="175"/>
    </location>
</feature>
<gene>
    <name evidence="6" type="ORF">PFICI_11545</name>
</gene>
<dbReference type="Pfam" id="PF00533">
    <property type="entry name" value="BRCT"/>
    <property type="match status" value="1"/>
</dbReference>
<dbReference type="SUPFAM" id="SSF52113">
    <property type="entry name" value="BRCT domain"/>
    <property type="match status" value="1"/>
</dbReference>
<protein>
    <recommendedName>
        <fullName evidence="5">BRCT domain-containing protein</fullName>
    </recommendedName>
</protein>
<dbReference type="CDD" id="cd17745">
    <property type="entry name" value="BRCT_p53bp1_rpt1"/>
    <property type="match status" value="1"/>
</dbReference>
<dbReference type="GeneID" id="19276558"/>
<dbReference type="RefSeq" id="XP_007838317.1">
    <property type="nucleotide sequence ID" value="XM_007840126.1"/>
</dbReference>
<feature type="compositionally biased region" description="Polar residues" evidence="4">
    <location>
        <begin position="333"/>
        <end position="356"/>
    </location>
</feature>
<dbReference type="PROSITE" id="PS50172">
    <property type="entry name" value="BRCT"/>
    <property type="match status" value="1"/>
</dbReference>
<evidence type="ECO:0000256" key="1">
    <source>
        <dbReference type="ARBA" id="ARBA00004123"/>
    </source>
</evidence>
<dbReference type="PANTHER" id="PTHR15321">
    <property type="entry name" value="TUMOR SUPPRESSOR P53-BINDING PROTEIN 1"/>
    <property type="match status" value="1"/>
</dbReference>
<dbReference type="GO" id="GO:0045944">
    <property type="term" value="P:positive regulation of transcription by RNA polymerase II"/>
    <property type="evidence" value="ECO:0007669"/>
    <property type="project" value="TreeGrafter"/>
</dbReference>
<feature type="region of interest" description="Disordered" evidence="4">
    <location>
        <begin position="62"/>
        <end position="125"/>
    </location>
</feature>
<accession>W3WQN9</accession>
<dbReference type="KEGG" id="pfy:PFICI_11545"/>
<feature type="compositionally biased region" description="Polar residues" evidence="4">
    <location>
        <begin position="19"/>
        <end position="28"/>
    </location>
</feature>
<dbReference type="GO" id="GO:0042393">
    <property type="term" value="F:histone binding"/>
    <property type="evidence" value="ECO:0007669"/>
    <property type="project" value="TreeGrafter"/>
</dbReference>
<feature type="compositionally biased region" description="Low complexity" evidence="4">
    <location>
        <begin position="371"/>
        <end position="386"/>
    </location>
</feature>
<feature type="compositionally biased region" description="Basic and acidic residues" evidence="4">
    <location>
        <begin position="449"/>
        <end position="464"/>
    </location>
</feature>
<dbReference type="HOGENOM" id="CLU_008949_0_0_1"/>
<reference evidence="7" key="1">
    <citation type="journal article" date="2015" name="BMC Genomics">
        <title>Genomic and transcriptomic analysis of the endophytic fungus Pestalotiopsis fici reveals its lifestyle and high potential for synthesis of natural products.</title>
        <authorList>
            <person name="Wang X."/>
            <person name="Zhang X."/>
            <person name="Liu L."/>
            <person name="Xiang M."/>
            <person name="Wang W."/>
            <person name="Sun X."/>
            <person name="Che Y."/>
            <person name="Guo L."/>
            <person name="Liu G."/>
            <person name="Guo L."/>
            <person name="Wang C."/>
            <person name="Yin W.B."/>
            <person name="Stadler M."/>
            <person name="Zhang X."/>
            <person name="Liu X."/>
        </authorList>
    </citation>
    <scope>NUCLEOTIDE SEQUENCE [LARGE SCALE GENOMIC DNA]</scope>
    <source>
        <strain evidence="7">W106-1 / CGMCC3.15140</strain>
    </source>
</reference>
<feature type="compositionally biased region" description="Polar residues" evidence="4">
    <location>
        <begin position="317"/>
        <end position="326"/>
    </location>
</feature>
<dbReference type="Gene3D" id="3.40.50.10190">
    <property type="entry name" value="BRCT domain"/>
    <property type="match status" value="1"/>
</dbReference>
<dbReference type="InterPro" id="IPR001357">
    <property type="entry name" value="BRCT_dom"/>
</dbReference>
<dbReference type="eggNOG" id="KOG3548">
    <property type="taxonomic scope" value="Eukaryota"/>
</dbReference>
<keyword evidence="3" id="KW-0539">Nucleus</keyword>
<dbReference type="PANTHER" id="PTHR15321:SF3">
    <property type="entry name" value="TP53-BINDING PROTEIN 1"/>
    <property type="match status" value="1"/>
</dbReference>
<feature type="compositionally biased region" description="Polar residues" evidence="4">
    <location>
        <begin position="522"/>
        <end position="542"/>
    </location>
</feature>
<dbReference type="InParanoid" id="W3WQN9"/>
<dbReference type="STRING" id="1229662.W3WQN9"/>
<evidence type="ECO:0000313" key="6">
    <source>
        <dbReference type="EMBL" id="ETS76158.1"/>
    </source>
</evidence>
<dbReference type="AlphaFoldDB" id="W3WQN9"/>
<proteinExistence type="predicted"/>
<evidence type="ECO:0000256" key="4">
    <source>
        <dbReference type="SAM" id="MobiDB-lite"/>
    </source>
</evidence>
<name>W3WQN9_PESFW</name>
<evidence type="ECO:0000256" key="2">
    <source>
        <dbReference type="ARBA" id="ARBA00022763"/>
    </source>
</evidence>
<dbReference type="InterPro" id="IPR047249">
    <property type="entry name" value="BRCT_p53bp1-like_rpt1"/>
</dbReference>
<organism evidence="6 7">
    <name type="scientific">Pestalotiopsis fici (strain W106-1 / CGMCC3.15140)</name>
    <dbReference type="NCBI Taxonomy" id="1229662"/>
    <lineage>
        <taxon>Eukaryota</taxon>
        <taxon>Fungi</taxon>
        <taxon>Dikarya</taxon>
        <taxon>Ascomycota</taxon>
        <taxon>Pezizomycotina</taxon>
        <taxon>Sordariomycetes</taxon>
        <taxon>Xylariomycetidae</taxon>
        <taxon>Amphisphaeriales</taxon>
        <taxon>Sporocadaceae</taxon>
        <taxon>Pestalotiopsis</taxon>
    </lineage>
</organism>
<dbReference type="EMBL" id="KI912117">
    <property type="protein sequence ID" value="ETS76158.1"/>
    <property type="molecule type" value="Genomic_DNA"/>
</dbReference>
<feature type="compositionally biased region" description="Low complexity" evidence="4">
    <location>
        <begin position="673"/>
        <end position="699"/>
    </location>
</feature>
<dbReference type="GO" id="GO:0005634">
    <property type="term" value="C:nucleus"/>
    <property type="evidence" value="ECO:0007669"/>
    <property type="project" value="UniProtKB-SubCell"/>
</dbReference>
<feature type="compositionally biased region" description="Basic and acidic residues" evidence="4">
    <location>
        <begin position="231"/>
        <end position="244"/>
    </location>
</feature>
<feature type="domain" description="BRCT" evidence="5">
    <location>
        <begin position="784"/>
        <end position="895"/>
    </location>
</feature>
<feature type="compositionally biased region" description="Polar residues" evidence="4">
    <location>
        <begin position="264"/>
        <end position="273"/>
    </location>
</feature>
<dbReference type="Proteomes" id="UP000030651">
    <property type="component" value="Unassembled WGS sequence"/>
</dbReference>
<feature type="region of interest" description="Disordered" evidence="4">
    <location>
        <begin position="145"/>
        <end position="754"/>
    </location>
</feature>
<keyword evidence="7" id="KW-1185">Reference proteome</keyword>
<dbReference type="InterPro" id="IPR036420">
    <property type="entry name" value="BRCT_dom_sf"/>
</dbReference>
<evidence type="ECO:0000256" key="3">
    <source>
        <dbReference type="ARBA" id="ARBA00023242"/>
    </source>
</evidence>
<feature type="compositionally biased region" description="Polar residues" evidence="4">
    <location>
        <begin position="594"/>
        <end position="621"/>
    </location>
</feature>